<sequence>MFNKHSSTYRSTTISVKPTRENSFFDLIFTTNPSYIKSTANNSTISDHEIVVADSYTKPYYIEQKPRRCFTFSKVNWDQLKAELTYVSKQLYKSNVHHLWDTFKSKLSSGIQSNI</sequence>
<protein>
    <submittedName>
        <fullName evidence="1">Uncharacterized protein</fullName>
    </submittedName>
</protein>
<proteinExistence type="predicted"/>
<organism evidence="1 2">
    <name type="scientific">Dreissena polymorpha</name>
    <name type="common">Zebra mussel</name>
    <name type="synonym">Mytilus polymorpha</name>
    <dbReference type="NCBI Taxonomy" id="45954"/>
    <lineage>
        <taxon>Eukaryota</taxon>
        <taxon>Metazoa</taxon>
        <taxon>Spiralia</taxon>
        <taxon>Lophotrochozoa</taxon>
        <taxon>Mollusca</taxon>
        <taxon>Bivalvia</taxon>
        <taxon>Autobranchia</taxon>
        <taxon>Heteroconchia</taxon>
        <taxon>Euheterodonta</taxon>
        <taxon>Imparidentia</taxon>
        <taxon>Neoheterodontei</taxon>
        <taxon>Myida</taxon>
        <taxon>Dreissenoidea</taxon>
        <taxon>Dreissenidae</taxon>
        <taxon>Dreissena</taxon>
    </lineage>
</organism>
<dbReference type="EMBL" id="JAIWYP010000002">
    <property type="protein sequence ID" value="KAH3870725.1"/>
    <property type="molecule type" value="Genomic_DNA"/>
</dbReference>
<keyword evidence="2" id="KW-1185">Reference proteome</keyword>
<reference evidence="1" key="2">
    <citation type="submission" date="2020-11" db="EMBL/GenBank/DDBJ databases">
        <authorList>
            <person name="McCartney M.A."/>
            <person name="Auch B."/>
            <person name="Kono T."/>
            <person name="Mallez S."/>
            <person name="Becker A."/>
            <person name="Gohl D.M."/>
            <person name="Silverstein K.A.T."/>
            <person name="Koren S."/>
            <person name="Bechman K.B."/>
            <person name="Herman A."/>
            <person name="Abrahante J.E."/>
            <person name="Garbe J."/>
        </authorList>
    </citation>
    <scope>NUCLEOTIDE SEQUENCE</scope>
    <source>
        <strain evidence="1">Duluth1</strain>
        <tissue evidence="1">Whole animal</tissue>
    </source>
</reference>
<dbReference type="Proteomes" id="UP000828390">
    <property type="component" value="Unassembled WGS sequence"/>
</dbReference>
<gene>
    <name evidence="1" type="ORF">DPMN_033917</name>
</gene>
<dbReference type="AlphaFoldDB" id="A0A9D4M4N8"/>
<evidence type="ECO:0000313" key="1">
    <source>
        <dbReference type="EMBL" id="KAH3870725.1"/>
    </source>
</evidence>
<comment type="caution">
    <text evidence="1">The sequence shown here is derived from an EMBL/GenBank/DDBJ whole genome shotgun (WGS) entry which is preliminary data.</text>
</comment>
<name>A0A9D4M4N8_DREPO</name>
<evidence type="ECO:0000313" key="2">
    <source>
        <dbReference type="Proteomes" id="UP000828390"/>
    </source>
</evidence>
<accession>A0A9D4M4N8</accession>
<reference evidence="1" key="1">
    <citation type="journal article" date="2019" name="bioRxiv">
        <title>The Genome of the Zebra Mussel, Dreissena polymorpha: A Resource for Invasive Species Research.</title>
        <authorList>
            <person name="McCartney M.A."/>
            <person name="Auch B."/>
            <person name="Kono T."/>
            <person name="Mallez S."/>
            <person name="Zhang Y."/>
            <person name="Obille A."/>
            <person name="Becker A."/>
            <person name="Abrahante J.E."/>
            <person name="Garbe J."/>
            <person name="Badalamenti J.P."/>
            <person name="Herman A."/>
            <person name="Mangelson H."/>
            <person name="Liachko I."/>
            <person name="Sullivan S."/>
            <person name="Sone E.D."/>
            <person name="Koren S."/>
            <person name="Silverstein K.A.T."/>
            <person name="Beckman K.B."/>
            <person name="Gohl D.M."/>
        </authorList>
    </citation>
    <scope>NUCLEOTIDE SEQUENCE</scope>
    <source>
        <strain evidence="1">Duluth1</strain>
        <tissue evidence="1">Whole animal</tissue>
    </source>
</reference>